<protein>
    <submittedName>
        <fullName evidence="1">Uncharacterized protein</fullName>
    </submittedName>
</protein>
<evidence type="ECO:0000313" key="1">
    <source>
        <dbReference type="EMBL" id="KAI5318384.1"/>
    </source>
</evidence>
<comment type="caution">
    <text evidence="1">The sequence shown here is derived from an EMBL/GenBank/DDBJ whole genome shotgun (WGS) entry which is preliminary data.</text>
</comment>
<proteinExistence type="predicted"/>
<sequence length="266" mass="29721">MLNRFGHQRCRRLWRRMGEGSEVALCLDEILRLSRVRRISQISIRTSFDYLTDIAYCALSGFDRLGPLDGLAWHRLSGVETGPIRGVGCTGVWVVIVWYGRTWRTLSGMLTGPISGVGCTGVWGDIVIVWYGRTWRKLSDVLTGPVRGVGNTGVWGDYMRRLCEIQRNEIRGDSAEISAESLVPLFHFGKKGYSFRSGPDIGVMSGISIGFALGFWKIRGGSFQSVLGDNDFLHKSKTNFLSDVKLVNHPEFTSNYSPRATDCTRS</sequence>
<gene>
    <name evidence="1" type="ORF">L3X38_038092</name>
</gene>
<evidence type="ECO:0000313" key="2">
    <source>
        <dbReference type="Proteomes" id="UP001054821"/>
    </source>
</evidence>
<dbReference type="EMBL" id="JAJFAZ020000007">
    <property type="protein sequence ID" value="KAI5318384.1"/>
    <property type="molecule type" value="Genomic_DNA"/>
</dbReference>
<keyword evidence="2" id="KW-1185">Reference proteome</keyword>
<accession>A0AAD4YRB0</accession>
<name>A0AAD4YRB0_PRUDU</name>
<dbReference type="AlphaFoldDB" id="A0AAD4YRB0"/>
<reference evidence="1 2" key="1">
    <citation type="journal article" date="2022" name="G3 (Bethesda)">
        <title>Whole-genome sequence and methylome profiling of the almond [Prunus dulcis (Mill.) D.A. Webb] cultivar 'Nonpareil'.</title>
        <authorList>
            <person name="D'Amico-Willman K.M."/>
            <person name="Ouma W.Z."/>
            <person name="Meulia T."/>
            <person name="Sideli G.M."/>
            <person name="Gradziel T.M."/>
            <person name="Fresnedo-Ramirez J."/>
        </authorList>
    </citation>
    <scope>NUCLEOTIDE SEQUENCE [LARGE SCALE GENOMIC DNA]</scope>
    <source>
        <strain evidence="1">Clone GOH B32 T37-40</strain>
    </source>
</reference>
<dbReference type="Proteomes" id="UP001054821">
    <property type="component" value="Chromosome 7"/>
</dbReference>
<organism evidence="1 2">
    <name type="scientific">Prunus dulcis</name>
    <name type="common">Almond</name>
    <name type="synonym">Amygdalus dulcis</name>
    <dbReference type="NCBI Taxonomy" id="3755"/>
    <lineage>
        <taxon>Eukaryota</taxon>
        <taxon>Viridiplantae</taxon>
        <taxon>Streptophyta</taxon>
        <taxon>Embryophyta</taxon>
        <taxon>Tracheophyta</taxon>
        <taxon>Spermatophyta</taxon>
        <taxon>Magnoliopsida</taxon>
        <taxon>eudicotyledons</taxon>
        <taxon>Gunneridae</taxon>
        <taxon>Pentapetalae</taxon>
        <taxon>rosids</taxon>
        <taxon>fabids</taxon>
        <taxon>Rosales</taxon>
        <taxon>Rosaceae</taxon>
        <taxon>Amygdaloideae</taxon>
        <taxon>Amygdaleae</taxon>
        <taxon>Prunus</taxon>
    </lineage>
</organism>